<dbReference type="SUPFAM" id="SSF55620">
    <property type="entry name" value="Tetrahydrobiopterin biosynthesis enzymes-like"/>
    <property type="match status" value="1"/>
</dbReference>
<keyword evidence="9" id="KW-1185">Reference proteome</keyword>
<dbReference type="Proteomes" id="UP001467690">
    <property type="component" value="Unassembled WGS sequence"/>
</dbReference>
<dbReference type="PANTHER" id="PTHR42844">
    <property type="entry name" value="DIHYDRONEOPTERIN ALDOLASE 1-RELATED"/>
    <property type="match status" value="1"/>
</dbReference>
<evidence type="ECO:0000259" key="7">
    <source>
        <dbReference type="SMART" id="SM00905"/>
    </source>
</evidence>
<comment type="caution">
    <text evidence="8">The sequence shown here is derived from an EMBL/GenBank/DDBJ whole genome shotgun (WGS) entry which is preliminary data.</text>
</comment>
<comment type="catalytic activity">
    <reaction evidence="1 6">
        <text>7,8-dihydroneopterin = 6-hydroxymethyl-7,8-dihydropterin + glycolaldehyde</text>
        <dbReference type="Rhea" id="RHEA:10540"/>
        <dbReference type="ChEBI" id="CHEBI:17001"/>
        <dbReference type="ChEBI" id="CHEBI:17071"/>
        <dbReference type="ChEBI" id="CHEBI:44841"/>
        <dbReference type="EC" id="4.1.2.25"/>
    </reaction>
</comment>
<dbReference type="RefSeq" id="WP_143869679.1">
    <property type="nucleotide sequence ID" value="NZ_CP041660.1"/>
</dbReference>
<dbReference type="PANTHER" id="PTHR42844:SF1">
    <property type="entry name" value="DIHYDRONEOPTERIN ALDOLASE 1-RELATED"/>
    <property type="match status" value="1"/>
</dbReference>
<keyword evidence="4 6" id="KW-0289">Folate biosynthesis</keyword>
<feature type="domain" description="Dihydroneopterin aldolase/epimerase" evidence="7">
    <location>
        <begin position="4"/>
        <end position="113"/>
    </location>
</feature>
<evidence type="ECO:0000256" key="2">
    <source>
        <dbReference type="ARBA" id="ARBA00005013"/>
    </source>
</evidence>
<dbReference type="NCBIfam" id="TIGR00525">
    <property type="entry name" value="folB"/>
    <property type="match status" value="1"/>
</dbReference>
<gene>
    <name evidence="8" type="primary">folB</name>
    <name evidence="8" type="ORF">ABS311_17860</name>
</gene>
<dbReference type="InterPro" id="IPR006156">
    <property type="entry name" value="Dihydroneopterin_aldolase"/>
</dbReference>
<comment type="similarity">
    <text evidence="3 6">Belongs to the DHNA family.</text>
</comment>
<organism evidence="8 9">
    <name type="scientific">Catenovulum sediminis</name>
    <dbReference type="NCBI Taxonomy" id="1740262"/>
    <lineage>
        <taxon>Bacteria</taxon>
        <taxon>Pseudomonadati</taxon>
        <taxon>Pseudomonadota</taxon>
        <taxon>Gammaproteobacteria</taxon>
        <taxon>Alteromonadales</taxon>
        <taxon>Alteromonadaceae</taxon>
        <taxon>Catenovulum</taxon>
    </lineage>
</organism>
<evidence type="ECO:0000256" key="1">
    <source>
        <dbReference type="ARBA" id="ARBA00001353"/>
    </source>
</evidence>
<dbReference type="SMART" id="SM00905">
    <property type="entry name" value="FolB"/>
    <property type="match status" value="1"/>
</dbReference>
<dbReference type="GO" id="GO:0004150">
    <property type="term" value="F:dihydroneopterin aldolase activity"/>
    <property type="evidence" value="ECO:0007669"/>
    <property type="project" value="UniProtKB-EC"/>
</dbReference>
<sequence length="116" mass="13481">MDVVFIHNLEVKTKIGVFDWEHDIEQKLIFDIDMKWSNKIPAENDDISKALDYSTVTDFILFFCRSRQFELIETLAEELANRLMAKFLLPWIKIKITKPGAISQAHVGVLIERGTK</sequence>
<dbReference type="InterPro" id="IPR043133">
    <property type="entry name" value="GTP-CH-I_C/QueF"/>
</dbReference>
<evidence type="ECO:0000256" key="5">
    <source>
        <dbReference type="ARBA" id="ARBA00023239"/>
    </source>
</evidence>
<evidence type="ECO:0000256" key="6">
    <source>
        <dbReference type="RuleBase" id="RU362079"/>
    </source>
</evidence>
<evidence type="ECO:0000256" key="4">
    <source>
        <dbReference type="ARBA" id="ARBA00022909"/>
    </source>
</evidence>
<dbReference type="Gene3D" id="3.30.1130.10">
    <property type="match status" value="1"/>
</dbReference>
<dbReference type="CDD" id="cd00534">
    <property type="entry name" value="DHNA_DHNTPE"/>
    <property type="match status" value="1"/>
</dbReference>
<comment type="pathway">
    <text evidence="2 6">Cofactor biosynthesis; tetrahydrofolate biosynthesis; 2-amino-4-hydroxy-6-hydroxymethyl-7,8-dihydropteridine diphosphate from 7,8-dihydroneopterin triphosphate: step 3/4.</text>
</comment>
<protein>
    <recommendedName>
        <fullName evidence="6">7,8-dihydroneopterin aldolase</fullName>
        <ecNumber evidence="6">4.1.2.25</ecNumber>
    </recommendedName>
</protein>
<reference evidence="8 9" key="1">
    <citation type="submission" date="2024-06" db="EMBL/GenBank/DDBJ databases">
        <authorList>
            <person name="Chen R.Y."/>
        </authorList>
    </citation>
    <scope>NUCLEOTIDE SEQUENCE [LARGE SCALE GENOMIC DNA]</scope>
    <source>
        <strain evidence="8 9">D2</strain>
    </source>
</reference>
<dbReference type="EMBL" id="JBELOE010000265">
    <property type="protein sequence ID" value="MER2493747.1"/>
    <property type="molecule type" value="Genomic_DNA"/>
</dbReference>
<dbReference type="EC" id="4.1.2.25" evidence="6"/>
<evidence type="ECO:0000313" key="9">
    <source>
        <dbReference type="Proteomes" id="UP001467690"/>
    </source>
</evidence>
<dbReference type="NCBIfam" id="TIGR00526">
    <property type="entry name" value="folB_dom"/>
    <property type="match status" value="1"/>
</dbReference>
<accession>A0ABV1RM69</accession>
<dbReference type="Pfam" id="PF02152">
    <property type="entry name" value="FolB"/>
    <property type="match status" value="1"/>
</dbReference>
<name>A0ABV1RM69_9ALTE</name>
<keyword evidence="5 6" id="KW-0456">Lyase</keyword>
<evidence type="ECO:0000313" key="8">
    <source>
        <dbReference type="EMBL" id="MER2493747.1"/>
    </source>
</evidence>
<dbReference type="InterPro" id="IPR006157">
    <property type="entry name" value="FolB_dom"/>
</dbReference>
<comment type="function">
    <text evidence="6">Catalyzes the conversion of 7,8-dihydroneopterin to 6-hydroxymethyl-7,8-dihydropterin.</text>
</comment>
<proteinExistence type="inferred from homology"/>
<evidence type="ECO:0000256" key="3">
    <source>
        <dbReference type="ARBA" id="ARBA00005708"/>
    </source>
</evidence>